<dbReference type="InterPro" id="IPR012296">
    <property type="entry name" value="Nuclease_put_TT1808"/>
</dbReference>
<dbReference type="InterPro" id="IPR008538">
    <property type="entry name" value="Uma2"/>
</dbReference>
<dbReference type="Proteomes" id="UP001059617">
    <property type="component" value="Chromosome"/>
</dbReference>
<dbReference type="Gene3D" id="3.90.1570.10">
    <property type="entry name" value="tt1808, chain A"/>
    <property type="match status" value="1"/>
</dbReference>
<evidence type="ECO:0000313" key="2">
    <source>
        <dbReference type="EMBL" id="UWP81880.1"/>
    </source>
</evidence>
<gene>
    <name evidence="2" type="ORF">Dfulv_43475</name>
</gene>
<dbReference type="InterPro" id="IPR011335">
    <property type="entry name" value="Restrct_endonuc-II-like"/>
</dbReference>
<organism evidence="2 3">
    <name type="scientific">Dactylosporangium fulvum</name>
    <dbReference type="NCBI Taxonomy" id="53359"/>
    <lineage>
        <taxon>Bacteria</taxon>
        <taxon>Bacillati</taxon>
        <taxon>Actinomycetota</taxon>
        <taxon>Actinomycetes</taxon>
        <taxon>Micromonosporales</taxon>
        <taxon>Micromonosporaceae</taxon>
        <taxon>Dactylosporangium</taxon>
    </lineage>
</organism>
<keyword evidence="2" id="KW-0540">Nuclease</keyword>
<dbReference type="PANTHER" id="PTHR35400:SF3">
    <property type="entry name" value="SLL1072 PROTEIN"/>
    <property type="match status" value="1"/>
</dbReference>
<reference evidence="2" key="1">
    <citation type="submission" date="2021-04" db="EMBL/GenBank/DDBJ databases">
        <authorList>
            <person name="Hartkoorn R.C."/>
            <person name="Beaudoing E."/>
            <person name="Hot D."/>
        </authorList>
    </citation>
    <scope>NUCLEOTIDE SEQUENCE</scope>
    <source>
        <strain evidence="2">NRRL B-16292</strain>
    </source>
</reference>
<dbReference type="PANTHER" id="PTHR35400">
    <property type="entry name" value="SLR1083 PROTEIN"/>
    <property type="match status" value="1"/>
</dbReference>
<dbReference type="SUPFAM" id="SSF52980">
    <property type="entry name" value="Restriction endonuclease-like"/>
    <property type="match status" value="1"/>
</dbReference>
<dbReference type="EMBL" id="CP073720">
    <property type="protein sequence ID" value="UWP81880.1"/>
    <property type="molecule type" value="Genomic_DNA"/>
</dbReference>
<evidence type="ECO:0000259" key="1">
    <source>
        <dbReference type="Pfam" id="PF05685"/>
    </source>
</evidence>
<reference evidence="2" key="2">
    <citation type="submission" date="2022-09" db="EMBL/GenBank/DDBJ databases">
        <title>Biosynthetic gene clusters of Dactylosporangioum fulvum.</title>
        <authorList>
            <person name="Caradec T."/>
        </authorList>
    </citation>
    <scope>NUCLEOTIDE SEQUENCE</scope>
    <source>
        <strain evidence="2">NRRL B-16292</strain>
    </source>
</reference>
<keyword evidence="2" id="KW-0255">Endonuclease</keyword>
<accession>A0ABY5VW95</accession>
<keyword evidence="3" id="KW-1185">Reference proteome</keyword>
<feature type="domain" description="Putative restriction endonuclease" evidence="1">
    <location>
        <begin position="45"/>
        <end position="198"/>
    </location>
</feature>
<dbReference type="CDD" id="cd06260">
    <property type="entry name" value="DUF820-like"/>
    <property type="match status" value="1"/>
</dbReference>
<sequence length="204" mass="22075">MAGLTAVLSRDVAALAPDRMAPMSAEAVGRHMPAVVTLDDLAAMMAADPHGHRYETSPEGVLSVMPPPGYGHAVVATRLTAWLVVGGWPAERVTQAVGLRIPGPEGEGGRIPDLVVWSKPQDDGVWLPTGDVLLVVEIVSPGSEATDTVTKRHEYAMAGIPQYWTVDQDETVTMYRLDGDRYRIHATMPFNWVLRTEPADNLNV</sequence>
<keyword evidence="2" id="KW-0378">Hydrolase</keyword>
<name>A0ABY5VW95_9ACTN</name>
<protein>
    <submittedName>
        <fullName evidence="2">Uma2 family endonuclease</fullName>
    </submittedName>
</protein>
<dbReference type="RefSeq" id="WP_259859658.1">
    <property type="nucleotide sequence ID" value="NZ_CP073720.1"/>
</dbReference>
<proteinExistence type="predicted"/>
<dbReference type="Pfam" id="PF05685">
    <property type="entry name" value="Uma2"/>
    <property type="match status" value="1"/>
</dbReference>
<dbReference type="GO" id="GO:0004519">
    <property type="term" value="F:endonuclease activity"/>
    <property type="evidence" value="ECO:0007669"/>
    <property type="project" value="UniProtKB-KW"/>
</dbReference>
<evidence type="ECO:0000313" key="3">
    <source>
        <dbReference type="Proteomes" id="UP001059617"/>
    </source>
</evidence>